<reference evidence="5" key="1">
    <citation type="submission" date="2020-02" db="EMBL/GenBank/DDBJ databases">
        <title>Identification and distribution of gene clusters putatively required for synthesis of sphingolipid metabolism inhibitors in phylogenetically diverse species of the filamentous fungus Fusarium.</title>
        <authorList>
            <person name="Kim H.-S."/>
            <person name="Busman M."/>
            <person name="Brown D.W."/>
            <person name="Divon H."/>
            <person name="Uhlig S."/>
            <person name="Proctor R.H."/>
        </authorList>
    </citation>
    <scope>NUCLEOTIDE SEQUENCE [LARGE SCALE GENOMIC DNA]</scope>
    <source>
        <strain evidence="5">NRRL 39464</strain>
    </source>
</reference>
<feature type="compositionally biased region" description="Basic and acidic residues" evidence="1">
    <location>
        <begin position="1391"/>
        <end position="1402"/>
    </location>
</feature>
<dbReference type="PANTHER" id="PTHR46082">
    <property type="entry name" value="ATP/GTP-BINDING PROTEIN-RELATED"/>
    <property type="match status" value="1"/>
</dbReference>
<evidence type="ECO:0000313" key="5">
    <source>
        <dbReference type="EMBL" id="KAF5265587.1"/>
    </source>
</evidence>
<dbReference type="EMBL" id="JAAFOW010000543">
    <property type="protein sequence ID" value="KAF5265587.1"/>
    <property type="molecule type" value="Genomic_DNA"/>
</dbReference>
<name>A0A8H5AI89_FUSOX</name>
<feature type="compositionally biased region" description="Basic and acidic residues" evidence="1">
    <location>
        <begin position="1329"/>
        <end position="1343"/>
    </location>
</feature>
<evidence type="ECO:0000259" key="3">
    <source>
        <dbReference type="Pfam" id="PF01048"/>
    </source>
</evidence>
<feature type="domain" description="DUF7580" evidence="4">
    <location>
        <begin position="483"/>
        <end position="791"/>
    </location>
</feature>
<evidence type="ECO:0000313" key="6">
    <source>
        <dbReference type="Proteomes" id="UP000558688"/>
    </source>
</evidence>
<protein>
    <recommendedName>
        <fullName evidence="7">Peptidase S8/S53 domain-containing protein</fullName>
    </recommendedName>
</protein>
<evidence type="ECO:0000259" key="4">
    <source>
        <dbReference type="Pfam" id="PF24476"/>
    </source>
</evidence>
<feature type="domain" description="Peptidase S8/S53" evidence="2">
    <location>
        <begin position="902"/>
        <end position="1113"/>
    </location>
</feature>
<accession>A0A8H5AI89</accession>
<evidence type="ECO:0000259" key="2">
    <source>
        <dbReference type="Pfam" id="PF00082"/>
    </source>
</evidence>
<dbReference type="InterPro" id="IPR056002">
    <property type="entry name" value="DUF7580"/>
</dbReference>
<comment type="caution">
    <text evidence="5">The sequence shown here is derived from an EMBL/GenBank/DDBJ whole genome shotgun (WGS) entry which is preliminary data.</text>
</comment>
<dbReference type="Gene3D" id="3.40.50.200">
    <property type="entry name" value="Peptidase S8/S53 domain"/>
    <property type="match status" value="1"/>
</dbReference>
<dbReference type="Gene3D" id="3.40.50.1580">
    <property type="entry name" value="Nucleoside phosphorylase domain"/>
    <property type="match status" value="1"/>
</dbReference>
<dbReference type="Pfam" id="PF00082">
    <property type="entry name" value="Peptidase_S8"/>
    <property type="match status" value="1"/>
</dbReference>
<dbReference type="InterPro" id="IPR000845">
    <property type="entry name" value="Nucleoside_phosphorylase_d"/>
</dbReference>
<dbReference type="GO" id="GO:0006508">
    <property type="term" value="P:proteolysis"/>
    <property type="evidence" value="ECO:0007669"/>
    <property type="project" value="InterPro"/>
</dbReference>
<dbReference type="Pfam" id="PF01048">
    <property type="entry name" value="PNP_UDP_1"/>
    <property type="match status" value="1"/>
</dbReference>
<feature type="region of interest" description="Disordered" evidence="1">
    <location>
        <begin position="1387"/>
        <end position="1427"/>
    </location>
</feature>
<dbReference type="SUPFAM" id="SSF53167">
    <property type="entry name" value="Purine and uridine phosphorylases"/>
    <property type="match status" value="1"/>
</dbReference>
<feature type="region of interest" description="Disordered" evidence="1">
    <location>
        <begin position="1325"/>
        <end position="1367"/>
    </location>
</feature>
<gene>
    <name evidence="5" type="ORF">FOXYS1_3594</name>
</gene>
<dbReference type="Proteomes" id="UP000558688">
    <property type="component" value="Unassembled WGS sequence"/>
</dbReference>
<dbReference type="InterPro" id="IPR053137">
    <property type="entry name" value="NLR-like"/>
</dbReference>
<feature type="compositionally biased region" description="Polar residues" evidence="1">
    <location>
        <begin position="1353"/>
        <end position="1365"/>
    </location>
</feature>
<feature type="domain" description="Nucleoside phosphorylase" evidence="3">
    <location>
        <begin position="1813"/>
        <end position="2085"/>
    </location>
</feature>
<dbReference type="InterPro" id="IPR036852">
    <property type="entry name" value="Peptidase_S8/S53_dom_sf"/>
</dbReference>
<dbReference type="GO" id="GO:0009116">
    <property type="term" value="P:nucleoside metabolic process"/>
    <property type="evidence" value="ECO:0007669"/>
    <property type="project" value="InterPro"/>
</dbReference>
<dbReference type="InterPro" id="IPR035994">
    <property type="entry name" value="Nucleoside_phosphorylase_sf"/>
</dbReference>
<sequence length="2113" mass="237040">MASMNEPLTYHVVPRFDIAAKGGPLSLGTVVSDLKTLVPLNRGKSHVAVPSYLMYTPVLQTNFKDTLVRARNANVKGWVKALGLPASASTDIGGSKALENTVTCESVLTRYFDPDPSGDYVKRCLGVKSIRDWLGRRDERYVNLYIVTGLKVARKLKFNNSSAIELHVEAKGNLTEPNTNAIDVGVDVNVGGKNTKDLEFEVDDIVLGIRLNGYSCKRPWFGGERSTQDKGLLDGNMQDNQQEAVQHQEIEFELLPIPEETAAKERAAMEGEIQITGAEVAMTDVFSIYRHANELAYSKLPPSTYGDLPPSHDLDENAIKRENAQEFLRFELAILEISGAQERLEAYAATKEYLIRDEDEEQPLQEEDPVWTEIQDGVKDQVIKVGSKIQDTDICRSDDPKDNNVDDPIERVAQHTESVANTGVVNKGLISALLPFPSSAWGWMDYVSGKAALNITIAGWISRHSAPAYDREKGYTEGSKQVELMEALYRLLASHQCQENDHETLLELSDWSEFQEKETAFQMFLFSCRAQCWQRTICHFKRTEAGTALNLCEGLHRASCLNDVMHVNFNHDMLWQNVKDSDLLSKFDLEVHRVGLESLLTGGKLSTNNLNANIRKFRLALRLGSSLHLLLFSSWMQQELDSCSVQIIPDKEGDQTQMLDKAFISCRITSNWNETSIQTAPDLELHSKEYFPKCFLSFAQLLVDIANGVKSQPPETEKDWHFRLSEELRNKSGDLLMSDYWKAVRGCLLFRRLYDNYLSCLPTTEKREMIRAAQHVIFKHIVSPLRKHLSTWEQEKKDQKLAGKKSERQNLELYESEQKVVVDRLKDLPAAKRQKTEGFEARKRVEYKFILWLQQDDQFTEIEKPIHDPDPRGFVSRMKIFQDVYINGLPKPCPVGGIDGPVRVAVLDTGFYLEESSLFTEGDEFLSDPVVSRRVKEQRNFFSRDGEELNEEDTKDIHGHGTLVARLVLQFAPRAEVIVARITDSKTLRMTKTAQLVEALKWAGENADIINLSFSLGKMPDPELAQVIEDLVDCRQKLIFAAASNEGSLGTRMWPAKAPGVFAIHATNDLGQLDTALNPGKESDRDNFAVLGSQIESYWAARFPALLTYSLLTLNPTRRSRSKGITHWPEATTHISTTMMASQSRSEAEASSGSSDSGLQDIYSRALECKILFHQYSTISTPYSEEISKYQQRFLIWTSFLGVFATESASLDRRLEFNPEIKELVVAMLQVLRRNLERSLVHHTSTSSRSKVEGVEEDGSMYGITGTDEVERVRKFASKQEPDGFANLVSAIVRFCFPDAEKTLHAQLVESIVYRRHRMLWSRRHSKKLSQERNEEKETKSVKTETSTAAKTPSGNSITTSSPQRQLHIESQVKTVYSATIPSKRPIRVSQIKEESKKDDASSARSSNPPPRAQYPELPQAPSGKSQTSCPYCLNSIEISDNLGKTSKDWIAHLNADLRPYVCVSEACKNFPIAFATTKEWEAHMENTHGAEWARDIHRVRWYCESCGDKAGPFSSEDFLAYHLKDTSIQGHKTSMDEFEFERIKSSHKKICRREPNSCPLCNWPNEDKTRVPAEERKISSLPKHFARHLQQLALLSISWWKQDIGEADDDILGSGHGSASPIGRNSEIDVSEKTETNNVFYLDGNALAELEKTRQSAELRGQESYSALQIQQQHPELITGDLVEPPDALPGGVTLSDLETAGTGMKADDNFVLNHMIEIRTSIQDTLPSLELLEVPRYDNTDFCDKIRKAFPQTDSAVPANSLDDILTITFTRAFFDHLVRSDEPMAISNIYSVGWICASSMELVAARVLLDAEETRSIDIPAGDNNYYTLGMIGEHHVVIGTMPHGEYGLSSATAVANNMLRTFLNVRIVLLVGVGGGVPTRHDIRRGDVVVACPTSSHGGVIQYDYGKSIQGQGLVLTSSLSPPPASILAAISNLRAKHQMEGHRLEQTLQTALANYPRLVHKYQRPPPETDRLYRSEFIHPSGATSCSVGCPESNLILRQPRSEDEDNPEIHYGLIASGNQLMRDAITRDRLSAQHDVLCFEMEAAGLMNHVPCGVIRGICNYSDSHMDRQWVGYAAMMAAAYAKEILLQVAPAELRNRKKLADLLDGS</sequence>
<organism evidence="5 6">
    <name type="scientific">Fusarium oxysporum</name>
    <name type="common">Fusarium vascular wilt</name>
    <dbReference type="NCBI Taxonomy" id="5507"/>
    <lineage>
        <taxon>Eukaryota</taxon>
        <taxon>Fungi</taxon>
        <taxon>Dikarya</taxon>
        <taxon>Ascomycota</taxon>
        <taxon>Pezizomycotina</taxon>
        <taxon>Sordariomycetes</taxon>
        <taxon>Hypocreomycetidae</taxon>
        <taxon>Hypocreales</taxon>
        <taxon>Nectriaceae</taxon>
        <taxon>Fusarium</taxon>
        <taxon>Fusarium oxysporum species complex</taxon>
    </lineage>
</organism>
<dbReference type="PANTHER" id="PTHR46082:SF11">
    <property type="entry name" value="AAA+ ATPASE DOMAIN-CONTAINING PROTEIN-RELATED"/>
    <property type="match status" value="1"/>
</dbReference>
<dbReference type="Pfam" id="PF24476">
    <property type="entry name" value="DUF7580"/>
    <property type="match status" value="1"/>
</dbReference>
<dbReference type="GO" id="GO:0004252">
    <property type="term" value="F:serine-type endopeptidase activity"/>
    <property type="evidence" value="ECO:0007669"/>
    <property type="project" value="InterPro"/>
</dbReference>
<dbReference type="SUPFAM" id="SSF52743">
    <property type="entry name" value="Subtilisin-like"/>
    <property type="match status" value="1"/>
</dbReference>
<proteinExistence type="predicted"/>
<dbReference type="InterPro" id="IPR000209">
    <property type="entry name" value="Peptidase_S8/S53_dom"/>
</dbReference>
<dbReference type="CDD" id="cd00306">
    <property type="entry name" value="Peptidases_S8_S53"/>
    <property type="match status" value="1"/>
</dbReference>
<evidence type="ECO:0000256" key="1">
    <source>
        <dbReference type="SAM" id="MobiDB-lite"/>
    </source>
</evidence>
<evidence type="ECO:0008006" key="7">
    <source>
        <dbReference type="Google" id="ProtNLM"/>
    </source>
</evidence>